<dbReference type="Gene3D" id="3.20.20.410">
    <property type="entry name" value="Protein of unknown function UPF0759"/>
    <property type="match status" value="1"/>
</dbReference>
<sequence length="228" mass="27436">MNVYIGTSGWRYFWNEGGTIEWYIENTGLNAIELNASFYRFPFKNMVSGWAKKGRSLKWCVKVSRQITHIHLFGNNSIEIFKRFKELFEPMEDIISFYLFQLPPKMKSEYKNKIEDFLKNSGLKEKIALEVRNVDWFREENYRWAMDNNITWVSIDAPKLPNEIIKTTDDIYVRFHGREGWYEHNYTKKELEDVKNRIVEKSPDNTYIFFNNDKDMLENAIQMKKIFS</sequence>
<dbReference type="InterPro" id="IPR002763">
    <property type="entry name" value="DUF72"/>
</dbReference>
<dbReference type="Pfam" id="PF01904">
    <property type="entry name" value="DUF72"/>
    <property type="match status" value="1"/>
</dbReference>
<protein>
    <submittedName>
        <fullName evidence="1">DUF72 domain-containing protein</fullName>
    </submittedName>
</protein>
<dbReference type="PANTHER" id="PTHR30348:SF4">
    <property type="entry name" value="DUF72 DOMAIN-CONTAINING PROTEIN"/>
    <property type="match status" value="1"/>
</dbReference>
<proteinExistence type="predicted"/>
<accession>A0A7C4UFY7</accession>
<dbReference type="EMBL" id="DTHG01000047">
    <property type="protein sequence ID" value="HGW91690.1"/>
    <property type="molecule type" value="Genomic_DNA"/>
</dbReference>
<gene>
    <name evidence="1" type="ORF">ENV67_04015</name>
</gene>
<reference evidence="1" key="1">
    <citation type="journal article" date="2020" name="mSystems">
        <title>Genome- and Community-Level Interaction Insights into Carbon Utilization and Element Cycling Functions of Hydrothermarchaeota in Hydrothermal Sediment.</title>
        <authorList>
            <person name="Zhou Z."/>
            <person name="Liu Y."/>
            <person name="Xu W."/>
            <person name="Pan J."/>
            <person name="Luo Z.H."/>
            <person name="Li M."/>
        </authorList>
    </citation>
    <scope>NUCLEOTIDE SEQUENCE [LARGE SCALE GENOMIC DNA]</scope>
    <source>
        <strain evidence="1">SpSt-780</strain>
    </source>
</reference>
<organism evidence="1">
    <name type="scientific">candidate division WOR-3 bacterium</name>
    <dbReference type="NCBI Taxonomy" id="2052148"/>
    <lineage>
        <taxon>Bacteria</taxon>
        <taxon>Bacteria division WOR-3</taxon>
    </lineage>
</organism>
<dbReference type="PANTHER" id="PTHR30348">
    <property type="entry name" value="UNCHARACTERIZED PROTEIN YECE"/>
    <property type="match status" value="1"/>
</dbReference>
<name>A0A7C4UFY7_UNCW3</name>
<dbReference type="SUPFAM" id="SSF117396">
    <property type="entry name" value="TM1631-like"/>
    <property type="match status" value="1"/>
</dbReference>
<evidence type="ECO:0000313" key="1">
    <source>
        <dbReference type="EMBL" id="HGW91690.1"/>
    </source>
</evidence>
<dbReference type="InterPro" id="IPR036520">
    <property type="entry name" value="UPF0759_sf"/>
</dbReference>
<dbReference type="AlphaFoldDB" id="A0A7C4UFY7"/>
<comment type="caution">
    <text evidence="1">The sequence shown here is derived from an EMBL/GenBank/DDBJ whole genome shotgun (WGS) entry which is preliminary data.</text>
</comment>